<dbReference type="AlphaFoldDB" id="A0A4R2JU47"/>
<gene>
    <name evidence="9" type="ORF">EV192_103361</name>
</gene>
<dbReference type="EMBL" id="SLWS01000003">
    <property type="protein sequence ID" value="TCO60786.1"/>
    <property type="molecule type" value="Genomic_DNA"/>
</dbReference>
<evidence type="ECO:0000313" key="10">
    <source>
        <dbReference type="Proteomes" id="UP000295680"/>
    </source>
</evidence>
<feature type="region of interest" description="Disordered" evidence="8">
    <location>
        <begin position="1"/>
        <end position="28"/>
    </location>
</feature>
<protein>
    <submittedName>
        <fullName evidence="9">Cytochrome P450</fullName>
    </submittedName>
</protein>
<keyword evidence="3 7" id="KW-0479">Metal-binding</keyword>
<dbReference type="PRINTS" id="PR00359">
    <property type="entry name" value="BP450"/>
</dbReference>
<evidence type="ECO:0000313" key="9">
    <source>
        <dbReference type="EMBL" id="TCO60786.1"/>
    </source>
</evidence>
<comment type="similarity">
    <text evidence="1 7">Belongs to the cytochrome P450 family.</text>
</comment>
<keyword evidence="4 7" id="KW-0560">Oxidoreductase</keyword>
<dbReference type="GO" id="GO:0020037">
    <property type="term" value="F:heme binding"/>
    <property type="evidence" value="ECO:0007669"/>
    <property type="project" value="InterPro"/>
</dbReference>
<dbReference type="Proteomes" id="UP000295680">
    <property type="component" value="Unassembled WGS sequence"/>
</dbReference>
<keyword evidence="10" id="KW-1185">Reference proteome</keyword>
<accession>A0A4R2JU47</accession>
<name>A0A4R2JU47_9PSEU</name>
<dbReference type="InterPro" id="IPR017972">
    <property type="entry name" value="Cyt_P450_CS"/>
</dbReference>
<evidence type="ECO:0000256" key="8">
    <source>
        <dbReference type="SAM" id="MobiDB-lite"/>
    </source>
</evidence>
<dbReference type="Gene3D" id="1.10.630.10">
    <property type="entry name" value="Cytochrome P450"/>
    <property type="match status" value="1"/>
</dbReference>
<keyword evidence="2 7" id="KW-0349">Heme</keyword>
<evidence type="ECO:0000256" key="2">
    <source>
        <dbReference type="ARBA" id="ARBA00022617"/>
    </source>
</evidence>
<dbReference type="OrthoDB" id="4133219at2"/>
<dbReference type="PANTHER" id="PTHR46696">
    <property type="entry name" value="P450, PUTATIVE (EUROFUNG)-RELATED"/>
    <property type="match status" value="1"/>
</dbReference>
<dbReference type="PANTHER" id="PTHR46696:SF6">
    <property type="entry name" value="P450, PUTATIVE (EUROFUNG)-RELATED"/>
    <property type="match status" value="1"/>
</dbReference>
<evidence type="ECO:0000256" key="4">
    <source>
        <dbReference type="ARBA" id="ARBA00023002"/>
    </source>
</evidence>
<evidence type="ECO:0000256" key="7">
    <source>
        <dbReference type="RuleBase" id="RU000461"/>
    </source>
</evidence>
<dbReference type="GO" id="GO:0004497">
    <property type="term" value="F:monooxygenase activity"/>
    <property type="evidence" value="ECO:0007669"/>
    <property type="project" value="UniProtKB-KW"/>
</dbReference>
<dbReference type="GO" id="GO:0005506">
    <property type="term" value="F:iron ion binding"/>
    <property type="evidence" value="ECO:0007669"/>
    <property type="project" value="InterPro"/>
</dbReference>
<evidence type="ECO:0000256" key="3">
    <source>
        <dbReference type="ARBA" id="ARBA00022723"/>
    </source>
</evidence>
<dbReference type="PROSITE" id="PS00086">
    <property type="entry name" value="CYTOCHROME_P450"/>
    <property type="match status" value="1"/>
</dbReference>
<dbReference type="FunFam" id="1.10.630.10:FF:000018">
    <property type="entry name" value="Cytochrome P450 monooxygenase"/>
    <property type="match status" value="1"/>
</dbReference>
<organism evidence="9 10">
    <name type="scientific">Actinocrispum wychmicini</name>
    <dbReference type="NCBI Taxonomy" id="1213861"/>
    <lineage>
        <taxon>Bacteria</taxon>
        <taxon>Bacillati</taxon>
        <taxon>Actinomycetota</taxon>
        <taxon>Actinomycetes</taxon>
        <taxon>Pseudonocardiales</taxon>
        <taxon>Pseudonocardiaceae</taxon>
        <taxon>Actinocrispum</taxon>
    </lineage>
</organism>
<dbReference type="CDD" id="cd11030">
    <property type="entry name" value="CYP105-like"/>
    <property type="match status" value="1"/>
</dbReference>
<dbReference type="Pfam" id="PF00067">
    <property type="entry name" value="p450"/>
    <property type="match status" value="1"/>
</dbReference>
<sequence>MAQTPSTAEITPVRLPTSRENPFDPPPELAELRADGPVCRLAYPDGHVGWLVTGYEAARFVLADSRFSSRMELKRSPVERAGAGAIMGRPALPGNFIAMDPPDHTRYRRPLIGRFTKRRMAELRPAIEQIVEQRLVALAAAGAPADLVDVFARPIPALVIGKFLGVPDEDCDILLDTTATVVSLTATAEDVGAALRQVHEYFVELLRRKQAEPSDDLMSDLAAAGGLTDQEIVGMGMLLLGGGQETTANMLGLGTLTLLQHPRHLKAMRDDPDAVERTVEELLRYLTVVQYSPTRTPVADVEVEGQLIRAGEVVTLSLPAANRDPARFTRPEVFDPDKSVTDHLAFGHGLHHCIGAPLARLEMQIAYPALLNRFPDLRMAVPVEEIQRREDVNVYGVHSLPVSW</sequence>
<dbReference type="InterPro" id="IPR001128">
    <property type="entry name" value="Cyt_P450"/>
</dbReference>
<dbReference type="RefSeq" id="WP_132116022.1">
    <property type="nucleotide sequence ID" value="NZ_SLWS01000003.1"/>
</dbReference>
<dbReference type="GO" id="GO:0016705">
    <property type="term" value="F:oxidoreductase activity, acting on paired donors, with incorporation or reduction of molecular oxygen"/>
    <property type="evidence" value="ECO:0007669"/>
    <property type="project" value="InterPro"/>
</dbReference>
<evidence type="ECO:0000256" key="5">
    <source>
        <dbReference type="ARBA" id="ARBA00023004"/>
    </source>
</evidence>
<evidence type="ECO:0000256" key="6">
    <source>
        <dbReference type="ARBA" id="ARBA00023033"/>
    </source>
</evidence>
<keyword evidence="5 7" id="KW-0408">Iron</keyword>
<keyword evidence="6 7" id="KW-0503">Monooxygenase</keyword>
<dbReference type="SUPFAM" id="SSF48264">
    <property type="entry name" value="Cytochrome P450"/>
    <property type="match status" value="1"/>
</dbReference>
<dbReference type="PRINTS" id="PR00385">
    <property type="entry name" value="P450"/>
</dbReference>
<dbReference type="InterPro" id="IPR036396">
    <property type="entry name" value="Cyt_P450_sf"/>
</dbReference>
<proteinExistence type="inferred from homology"/>
<reference evidence="9 10" key="1">
    <citation type="submission" date="2019-03" db="EMBL/GenBank/DDBJ databases">
        <title>Genomic Encyclopedia of Type Strains, Phase IV (KMG-IV): sequencing the most valuable type-strain genomes for metagenomic binning, comparative biology and taxonomic classification.</title>
        <authorList>
            <person name="Goeker M."/>
        </authorList>
    </citation>
    <scope>NUCLEOTIDE SEQUENCE [LARGE SCALE GENOMIC DNA]</scope>
    <source>
        <strain evidence="9 10">DSM 45934</strain>
    </source>
</reference>
<dbReference type="InterPro" id="IPR002397">
    <property type="entry name" value="Cyt_P450_B"/>
</dbReference>
<evidence type="ECO:0000256" key="1">
    <source>
        <dbReference type="ARBA" id="ARBA00010617"/>
    </source>
</evidence>
<comment type="caution">
    <text evidence="9">The sequence shown here is derived from an EMBL/GenBank/DDBJ whole genome shotgun (WGS) entry which is preliminary data.</text>
</comment>